<dbReference type="PANTHER" id="PTHR42970">
    <property type="entry name" value="PECTATE LYASE C-RELATED"/>
    <property type="match status" value="1"/>
</dbReference>
<dbReference type="PROSITE" id="PS51257">
    <property type="entry name" value="PROKAR_LIPOPROTEIN"/>
    <property type="match status" value="1"/>
</dbReference>
<keyword evidence="4" id="KW-0732">Signal</keyword>
<dbReference type="InterPro" id="IPR011050">
    <property type="entry name" value="Pectin_lyase_fold/virulence"/>
</dbReference>
<keyword evidence="2" id="KW-0325">Glycoprotein</keyword>
<proteinExistence type="predicted"/>
<dbReference type="InterPro" id="IPR012334">
    <property type="entry name" value="Pectin_lyas_fold"/>
</dbReference>
<keyword evidence="6" id="KW-1185">Reference proteome</keyword>
<feature type="region of interest" description="Disordered" evidence="3">
    <location>
        <begin position="23"/>
        <end position="53"/>
    </location>
</feature>
<evidence type="ECO:0000313" key="5">
    <source>
        <dbReference type="EMBL" id="MFD2163963.1"/>
    </source>
</evidence>
<dbReference type="InterPro" id="IPR052063">
    <property type="entry name" value="Polysaccharide_Lyase_1"/>
</dbReference>
<evidence type="ECO:0000313" key="6">
    <source>
        <dbReference type="Proteomes" id="UP001597387"/>
    </source>
</evidence>
<dbReference type="Gene3D" id="2.160.20.10">
    <property type="entry name" value="Single-stranded right-handed beta-helix, Pectin lyase-like"/>
    <property type="match status" value="1"/>
</dbReference>
<organism evidence="5 6">
    <name type="scientific">Paradesertivirga mongoliensis</name>
    <dbReference type="NCBI Taxonomy" id="2100740"/>
    <lineage>
        <taxon>Bacteria</taxon>
        <taxon>Pseudomonadati</taxon>
        <taxon>Bacteroidota</taxon>
        <taxon>Sphingobacteriia</taxon>
        <taxon>Sphingobacteriales</taxon>
        <taxon>Sphingobacteriaceae</taxon>
        <taxon>Paradesertivirga</taxon>
    </lineage>
</organism>
<name>A0ABW4ZPC3_9SPHI</name>
<feature type="signal peptide" evidence="4">
    <location>
        <begin position="1"/>
        <end position="21"/>
    </location>
</feature>
<gene>
    <name evidence="5" type="ORF">ACFSJU_16255</name>
</gene>
<keyword evidence="5" id="KW-0456">Lyase</keyword>
<dbReference type="SUPFAM" id="SSF51126">
    <property type="entry name" value="Pectin lyase-like"/>
    <property type="match status" value="1"/>
</dbReference>
<dbReference type="Proteomes" id="UP001597387">
    <property type="component" value="Unassembled WGS sequence"/>
</dbReference>
<feature type="compositionally biased region" description="Pro residues" evidence="3">
    <location>
        <begin position="41"/>
        <end position="53"/>
    </location>
</feature>
<evidence type="ECO:0000256" key="1">
    <source>
        <dbReference type="ARBA" id="ARBA00022723"/>
    </source>
</evidence>
<evidence type="ECO:0000256" key="3">
    <source>
        <dbReference type="SAM" id="MobiDB-lite"/>
    </source>
</evidence>
<dbReference type="RefSeq" id="WP_255904806.1">
    <property type="nucleotide sequence ID" value="NZ_JAFMZO010000004.1"/>
</dbReference>
<reference evidence="6" key="1">
    <citation type="journal article" date="2019" name="Int. J. Syst. Evol. Microbiol.">
        <title>The Global Catalogue of Microorganisms (GCM) 10K type strain sequencing project: providing services to taxonomists for standard genome sequencing and annotation.</title>
        <authorList>
            <consortium name="The Broad Institute Genomics Platform"/>
            <consortium name="The Broad Institute Genome Sequencing Center for Infectious Disease"/>
            <person name="Wu L."/>
            <person name="Ma J."/>
        </authorList>
    </citation>
    <scope>NUCLEOTIDE SEQUENCE [LARGE SCALE GENOMIC DNA]</scope>
    <source>
        <strain evidence="6">KCTC 42217</strain>
    </source>
</reference>
<dbReference type="PANTHER" id="PTHR42970:SF1">
    <property type="entry name" value="PECTATE LYASE C-RELATED"/>
    <property type="match status" value="1"/>
</dbReference>
<comment type="caution">
    <text evidence="5">The sequence shown here is derived from an EMBL/GenBank/DDBJ whole genome shotgun (WGS) entry which is preliminary data.</text>
</comment>
<evidence type="ECO:0000256" key="2">
    <source>
        <dbReference type="ARBA" id="ARBA00023180"/>
    </source>
</evidence>
<dbReference type="EMBL" id="JBHUHZ010000003">
    <property type="protein sequence ID" value="MFD2163963.1"/>
    <property type="molecule type" value="Genomic_DNA"/>
</dbReference>
<accession>A0ABW4ZPC3</accession>
<feature type="chain" id="PRO_5045182960" evidence="4">
    <location>
        <begin position="22"/>
        <end position="509"/>
    </location>
</feature>
<sequence>MNLNRLLTLTLALALTSLTFSSCKKTSPPVPEEKKVVDTPVTPPPPVPPTPPTPVNETAIAFPGAEGFAKDITGGRGGRVISVTTISDGTQEGTLRYAINQTGARIIVFKVSGTIALNSNLDIKNGNVTIAGQTAPGDGICIKNYPVTISADNVVIRYMRFRMGDEKGVEADALGSRFRKGLMVDHCSVSWAVDETLSFYANENTTVQWTIISESLKNSAHDKGAHGYGGIWGGKKSSFHHNLLAHHDSRNPRFGEEAGKAFALTDLVDFRNNVIYNWAGNSAYGGEAMNINFVNNYYKPGPATPTGSKGGRIFSADKNKTIGTEVYDIWGKFYINGNFVAGYPNVTGDNWNLGVYNQFHSSYGTVSEADKAAMKRDTEHPTNNNVTTHTAEVAYLRVLEYGGASLKRDAVDLRIMDNVKNKTFSFPGSKGAINGIIDSQTDVGGWPTLQSLPAPNDTDKDGMPDDWETANKLDPKVANANGRNLSTGYDNIEVYINSLVKKITEDQVK</sequence>
<protein>
    <submittedName>
        <fullName evidence="5">Polysaccharide lyase family 1 protein</fullName>
    </submittedName>
</protein>
<evidence type="ECO:0000256" key="4">
    <source>
        <dbReference type="SAM" id="SignalP"/>
    </source>
</evidence>
<dbReference type="GO" id="GO:0016829">
    <property type="term" value="F:lyase activity"/>
    <property type="evidence" value="ECO:0007669"/>
    <property type="project" value="UniProtKB-KW"/>
</dbReference>
<keyword evidence="1" id="KW-0479">Metal-binding</keyword>